<dbReference type="InterPro" id="IPR002403">
    <property type="entry name" value="Cyt_P450_E_grp-IV"/>
</dbReference>
<evidence type="ECO:0000313" key="9">
    <source>
        <dbReference type="Proteomes" id="UP001172101"/>
    </source>
</evidence>
<dbReference type="RefSeq" id="XP_060300006.1">
    <property type="nucleotide sequence ID" value="XM_060437008.1"/>
</dbReference>
<evidence type="ECO:0000256" key="5">
    <source>
        <dbReference type="ARBA" id="ARBA00023033"/>
    </source>
</evidence>
<dbReference type="PANTHER" id="PTHR47582:SF1">
    <property type="entry name" value="P450, PUTATIVE (EUROFUNG)-RELATED"/>
    <property type="match status" value="1"/>
</dbReference>
<dbReference type="GeneID" id="85320278"/>
<dbReference type="SUPFAM" id="SSF48264">
    <property type="entry name" value="Cytochrome P450"/>
    <property type="match status" value="1"/>
</dbReference>
<organism evidence="8 9">
    <name type="scientific">Lasiosphaeria miniovina</name>
    <dbReference type="NCBI Taxonomy" id="1954250"/>
    <lineage>
        <taxon>Eukaryota</taxon>
        <taxon>Fungi</taxon>
        <taxon>Dikarya</taxon>
        <taxon>Ascomycota</taxon>
        <taxon>Pezizomycotina</taxon>
        <taxon>Sordariomycetes</taxon>
        <taxon>Sordariomycetidae</taxon>
        <taxon>Sordariales</taxon>
        <taxon>Lasiosphaeriaceae</taxon>
        <taxon>Lasiosphaeria</taxon>
    </lineage>
</organism>
<dbReference type="Gene3D" id="1.10.630.10">
    <property type="entry name" value="Cytochrome P450"/>
    <property type="match status" value="1"/>
</dbReference>
<keyword evidence="4 6" id="KW-0408">Iron</keyword>
<dbReference type="Proteomes" id="UP001172101">
    <property type="component" value="Unassembled WGS sequence"/>
</dbReference>
<name>A0AA40B3S3_9PEZI</name>
<dbReference type="InterPro" id="IPR036396">
    <property type="entry name" value="Cyt_P450_sf"/>
</dbReference>
<evidence type="ECO:0000256" key="3">
    <source>
        <dbReference type="ARBA" id="ARBA00022723"/>
    </source>
</evidence>
<reference evidence="8" key="1">
    <citation type="submission" date="2023-06" db="EMBL/GenBank/DDBJ databases">
        <title>Genome-scale phylogeny and comparative genomics of the fungal order Sordariales.</title>
        <authorList>
            <consortium name="Lawrence Berkeley National Laboratory"/>
            <person name="Hensen N."/>
            <person name="Bonometti L."/>
            <person name="Westerberg I."/>
            <person name="Brannstrom I.O."/>
            <person name="Guillou S."/>
            <person name="Cros-Aarteil S."/>
            <person name="Calhoun S."/>
            <person name="Haridas S."/>
            <person name="Kuo A."/>
            <person name="Mondo S."/>
            <person name="Pangilinan J."/>
            <person name="Riley R."/>
            <person name="LaButti K."/>
            <person name="Andreopoulos B."/>
            <person name="Lipzen A."/>
            <person name="Chen C."/>
            <person name="Yanf M."/>
            <person name="Daum C."/>
            <person name="Ng V."/>
            <person name="Clum A."/>
            <person name="Steindorff A."/>
            <person name="Ohm R."/>
            <person name="Martin F."/>
            <person name="Silar P."/>
            <person name="Natvig D."/>
            <person name="Lalanne C."/>
            <person name="Gautier V."/>
            <person name="Ament-velasquez S.L."/>
            <person name="Kruys A."/>
            <person name="Hutchinson M.I."/>
            <person name="Powell A.J."/>
            <person name="Barry K."/>
            <person name="Miller A.N."/>
            <person name="Grigoriev I.V."/>
            <person name="Debuchy R."/>
            <person name="Gladieux P."/>
            <person name="Thoren M.H."/>
            <person name="Johannesson H."/>
        </authorList>
    </citation>
    <scope>NUCLEOTIDE SEQUENCE</scope>
    <source>
        <strain evidence="8">SMH2392-1A</strain>
    </source>
</reference>
<dbReference type="InterPro" id="IPR001128">
    <property type="entry name" value="Cyt_P450"/>
</dbReference>
<dbReference type="GO" id="GO:0005506">
    <property type="term" value="F:iron ion binding"/>
    <property type="evidence" value="ECO:0007669"/>
    <property type="project" value="InterPro"/>
</dbReference>
<protein>
    <submittedName>
        <fullName evidence="8">Cytochrome P450</fullName>
    </submittedName>
</protein>
<comment type="similarity">
    <text evidence="2">Belongs to the cytochrome P450 family.</text>
</comment>
<keyword evidence="7" id="KW-0472">Membrane</keyword>
<feature type="binding site" description="axial binding residue" evidence="6">
    <location>
        <position position="473"/>
    </location>
    <ligand>
        <name>heme</name>
        <dbReference type="ChEBI" id="CHEBI:30413"/>
    </ligand>
    <ligandPart>
        <name>Fe</name>
        <dbReference type="ChEBI" id="CHEBI:18248"/>
    </ligandPart>
</feature>
<gene>
    <name evidence="8" type="ORF">B0T26DRAFT_638177</name>
</gene>
<feature type="transmembrane region" description="Helical" evidence="7">
    <location>
        <begin position="27"/>
        <end position="47"/>
    </location>
</feature>
<dbReference type="GO" id="GO:0020037">
    <property type="term" value="F:heme binding"/>
    <property type="evidence" value="ECO:0007669"/>
    <property type="project" value="InterPro"/>
</dbReference>
<dbReference type="InterPro" id="IPR053007">
    <property type="entry name" value="CYP450_monoxygenase_sec-met"/>
</dbReference>
<dbReference type="Pfam" id="PF00067">
    <property type="entry name" value="p450"/>
    <property type="match status" value="1"/>
</dbReference>
<comment type="caution">
    <text evidence="8">The sequence shown here is derived from an EMBL/GenBank/DDBJ whole genome shotgun (WGS) entry which is preliminary data.</text>
</comment>
<evidence type="ECO:0000256" key="7">
    <source>
        <dbReference type="SAM" id="Phobius"/>
    </source>
</evidence>
<evidence type="ECO:0000256" key="4">
    <source>
        <dbReference type="ARBA" id="ARBA00023004"/>
    </source>
</evidence>
<dbReference type="EMBL" id="JAUIRO010000002">
    <property type="protein sequence ID" value="KAK0727150.1"/>
    <property type="molecule type" value="Genomic_DNA"/>
</dbReference>
<proteinExistence type="inferred from homology"/>
<dbReference type="PANTHER" id="PTHR47582">
    <property type="entry name" value="P450, PUTATIVE (EUROFUNG)-RELATED"/>
    <property type="match status" value="1"/>
</dbReference>
<keyword evidence="3 6" id="KW-0479">Metal-binding</keyword>
<keyword evidence="5" id="KW-0503">Monooxygenase</keyword>
<evidence type="ECO:0000256" key="2">
    <source>
        <dbReference type="ARBA" id="ARBA00010617"/>
    </source>
</evidence>
<keyword evidence="7" id="KW-0812">Transmembrane</keyword>
<keyword evidence="9" id="KW-1185">Reference proteome</keyword>
<dbReference type="CDD" id="cd11040">
    <property type="entry name" value="CYP7_CYP8-like"/>
    <property type="match status" value="1"/>
</dbReference>
<keyword evidence="7" id="KW-1133">Transmembrane helix</keyword>
<dbReference type="PRINTS" id="PR00465">
    <property type="entry name" value="EP450IV"/>
</dbReference>
<comment type="cofactor">
    <cofactor evidence="1 6">
        <name>heme</name>
        <dbReference type="ChEBI" id="CHEBI:30413"/>
    </cofactor>
</comment>
<dbReference type="GO" id="GO:0016705">
    <property type="term" value="F:oxidoreductase activity, acting on paired donors, with incorporation or reduction of molecular oxygen"/>
    <property type="evidence" value="ECO:0007669"/>
    <property type="project" value="InterPro"/>
</dbReference>
<sequence>MDIGINASTDAVGSGSLSGNHSVSSRASLIFALSFGAALVGWHYFFVASPKNGDAKEPPVSRTLIPIFGHLLGFYRLGVSYMETLRRQTSWPAYTMKVLNMKTYVVTSPGLSHAALRSRHMSLEPLSATVAARMLGLSKSANRHLGVDENGKFIGSDALTERRLEFTRMLSTGSATLEEPSRVASSAVASSVNTVGTDWQSRDLFKWLRDVITMGTVSGLYGPKNPIALDPSLAEDIWIFDENQLRLSIWGFMRNWVAPAGVRAVNSISAAFETYVQEGRHQFASEAVKSTIASVLSRGISPNDLARLEVFNISVATVNTVPTTVCMIYNILANPKLHAALRDEIKDVVSEVESDNSNKKKMQIDISAATKTLPLLVACYQEALRIGSTPTCNRAVLKDTVLEDPESGVNIFMRAGGRVSIPTFMLHSRDQIWGGDATSFDPWRFMPGGAAADTKGRVREQGFVPYGGGVHLCPGRHLAKTEILASGVLMVMALDFRAERDGDHIEAPAYEGTTGAKKPIARTVRIRRREGWEDVEWSVKI</sequence>
<keyword evidence="5" id="KW-0560">Oxidoreductase</keyword>
<evidence type="ECO:0000256" key="6">
    <source>
        <dbReference type="PIRSR" id="PIRSR602403-1"/>
    </source>
</evidence>
<evidence type="ECO:0000256" key="1">
    <source>
        <dbReference type="ARBA" id="ARBA00001971"/>
    </source>
</evidence>
<keyword evidence="6" id="KW-0349">Heme</keyword>
<evidence type="ECO:0000313" key="8">
    <source>
        <dbReference type="EMBL" id="KAK0727150.1"/>
    </source>
</evidence>
<dbReference type="AlphaFoldDB" id="A0AA40B3S3"/>
<dbReference type="GO" id="GO:0004497">
    <property type="term" value="F:monooxygenase activity"/>
    <property type="evidence" value="ECO:0007669"/>
    <property type="project" value="UniProtKB-KW"/>
</dbReference>
<accession>A0AA40B3S3</accession>